<dbReference type="PANTHER" id="PTHR19297">
    <property type="entry name" value="GLYCOSYLTRANSFERASE 14 FAMILY MEMBER"/>
    <property type="match status" value="1"/>
</dbReference>
<protein>
    <submittedName>
        <fullName evidence="12">Uncharacterized protein</fullName>
    </submittedName>
</protein>
<proteinExistence type="inferred from homology"/>
<evidence type="ECO:0000256" key="2">
    <source>
        <dbReference type="ARBA" id="ARBA00004922"/>
    </source>
</evidence>
<dbReference type="InterPro" id="IPR003406">
    <property type="entry name" value="Glyco_trans_14"/>
</dbReference>
<evidence type="ECO:0000256" key="3">
    <source>
        <dbReference type="ARBA" id="ARBA00022676"/>
    </source>
</evidence>
<comment type="similarity">
    <text evidence="10">Belongs to the glycosyltransferase 14 family.</text>
</comment>
<comment type="subcellular location">
    <subcellularLocation>
        <location evidence="1">Membrane</location>
        <topology evidence="1">Single-pass type II membrane protein</topology>
    </subcellularLocation>
</comment>
<dbReference type="GO" id="GO:0016020">
    <property type="term" value="C:membrane"/>
    <property type="evidence" value="ECO:0007669"/>
    <property type="project" value="UniProtKB-SubCell"/>
</dbReference>
<keyword evidence="6" id="KW-0735">Signal-anchor</keyword>
<evidence type="ECO:0000256" key="9">
    <source>
        <dbReference type="ARBA" id="ARBA00023180"/>
    </source>
</evidence>
<evidence type="ECO:0000256" key="8">
    <source>
        <dbReference type="ARBA" id="ARBA00023136"/>
    </source>
</evidence>
<name>A0AAE0ZJH3_9GAST</name>
<comment type="pathway">
    <text evidence="2">Protein modification; protein glycosylation.</text>
</comment>
<comment type="caution">
    <text evidence="12">The sequence shown here is derived from an EMBL/GenBank/DDBJ whole genome shotgun (WGS) entry which is preliminary data.</text>
</comment>
<organism evidence="12 13">
    <name type="scientific">Elysia crispata</name>
    <name type="common">lettuce slug</name>
    <dbReference type="NCBI Taxonomy" id="231223"/>
    <lineage>
        <taxon>Eukaryota</taxon>
        <taxon>Metazoa</taxon>
        <taxon>Spiralia</taxon>
        <taxon>Lophotrochozoa</taxon>
        <taxon>Mollusca</taxon>
        <taxon>Gastropoda</taxon>
        <taxon>Heterobranchia</taxon>
        <taxon>Euthyneura</taxon>
        <taxon>Panpulmonata</taxon>
        <taxon>Sacoglossa</taxon>
        <taxon>Placobranchoidea</taxon>
        <taxon>Plakobranchidae</taxon>
        <taxon>Elysia</taxon>
    </lineage>
</organism>
<evidence type="ECO:0000313" key="13">
    <source>
        <dbReference type="Proteomes" id="UP001283361"/>
    </source>
</evidence>
<gene>
    <name evidence="12" type="ORF">RRG08_052951</name>
</gene>
<evidence type="ECO:0000256" key="4">
    <source>
        <dbReference type="ARBA" id="ARBA00022679"/>
    </source>
</evidence>
<sequence length="747" mass="84905">MTAIMAESAVRSYCVESQKLLREATPEFGARSYCVESQKLLREATTEFGARSYCVESQKLLREATPEFGARSYCVESQKLLHEATPEFGARSYCVESQKLLREATPEFGARSYCVESQKLLREATPEFGARSYCVESQKRLREATPEFGARSYCIESQKLLREATPEFGARSYCLESQKLLREATPEFGARSYCTESQKLLREAKPVKRRLSSILGAAVVATGSCVLITLHIFVTLSSLDVDAPPHSFTTNKDILEEHALKFRSMGHVKEKRSELANLDPHSAQKQHFKEFVMEYFLERAEKFHQTRVDCASLLAGDQKSIKRAVGISKVLAGLERIKHGESGRVAKLKGREAIPPPPKLIKEEVRKWPPWEFQRLTNLWYIKATLDCMTFKQTRGYILSPLTPEEEEFPIAFSLIVYKDIEMVERILRSVYRPQNSYCIHVDLKADPQFYAAAEAVAGCFRENVRMSSRRVAVKWGTYTTLEPELICMRDLLDMDSSQGSPRDVKRRKKPEWKYFINLTGQDFPLKTNFELVKILTAFGGANNEEGTLENANRERWTSEPPHGITAVKGAVHTVVNRATVDFIVTSPIAIDFLKWLRDTEIPDETLFASINYNPQLGIPGTYNAITIISFNSIFYAFLSLCVWSRCEPSLASRNGTWILPIQAARLNWSSTTFAFFLQVTWKTSRAGAPPHLFANKFFLDQDRIVLACLEEKLFNATRDESLSTRTFDTTLYSQQDFVLNQVRAAS</sequence>
<keyword evidence="3" id="KW-0328">Glycosyltransferase</keyword>
<evidence type="ECO:0000256" key="1">
    <source>
        <dbReference type="ARBA" id="ARBA00004606"/>
    </source>
</evidence>
<evidence type="ECO:0000313" key="12">
    <source>
        <dbReference type="EMBL" id="KAK3770569.1"/>
    </source>
</evidence>
<accession>A0AAE0ZJH3</accession>
<keyword evidence="4" id="KW-0808">Transferase</keyword>
<keyword evidence="8 11" id="KW-0472">Membrane</keyword>
<dbReference type="GO" id="GO:0008375">
    <property type="term" value="F:acetylglucosaminyltransferase activity"/>
    <property type="evidence" value="ECO:0007669"/>
    <property type="project" value="TreeGrafter"/>
</dbReference>
<evidence type="ECO:0000256" key="5">
    <source>
        <dbReference type="ARBA" id="ARBA00022692"/>
    </source>
</evidence>
<dbReference type="Pfam" id="PF02485">
    <property type="entry name" value="Branch"/>
    <property type="match status" value="1"/>
</dbReference>
<dbReference type="EMBL" id="JAWDGP010003812">
    <property type="protein sequence ID" value="KAK3770569.1"/>
    <property type="molecule type" value="Genomic_DNA"/>
</dbReference>
<dbReference type="Proteomes" id="UP001283361">
    <property type="component" value="Unassembled WGS sequence"/>
</dbReference>
<reference evidence="12" key="1">
    <citation type="journal article" date="2023" name="G3 (Bethesda)">
        <title>A reference genome for the long-term kleptoplast-retaining sea slug Elysia crispata morphotype clarki.</title>
        <authorList>
            <person name="Eastman K.E."/>
            <person name="Pendleton A.L."/>
            <person name="Shaikh M.A."/>
            <person name="Suttiyut T."/>
            <person name="Ogas R."/>
            <person name="Tomko P."/>
            <person name="Gavelis G."/>
            <person name="Widhalm J.R."/>
            <person name="Wisecaver J.H."/>
        </authorList>
    </citation>
    <scope>NUCLEOTIDE SEQUENCE</scope>
    <source>
        <strain evidence="12">ECLA1</strain>
    </source>
</reference>
<keyword evidence="5 11" id="KW-0812">Transmembrane</keyword>
<dbReference type="AlphaFoldDB" id="A0AAE0ZJH3"/>
<evidence type="ECO:0000256" key="10">
    <source>
        <dbReference type="ARBA" id="ARBA00038150"/>
    </source>
</evidence>
<evidence type="ECO:0000256" key="11">
    <source>
        <dbReference type="SAM" id="Phobius"/>
    </source>
</evidence>
<evidence type="ECO:0000256" key="7">
    <source>
        <dbReference type="ARBA" id="ARBA00022989"/>
    </source>
</evidence>
<keyword evidence="7 11" id="KW-1133">Transmembrane helix</keyword>
<evidence type="ECO:0000256" key="6">
    <source>
        <dbReference type="ARBA" id="ARBA00022968"/>
    </source>
</evidence>
<dbReference type="PANTHER" id="PTHR19297:SF185">
    <property type="entry name" value="BETA-1,3-GALACTOSYL-O-GLYCOSYL-GLYCOPROTEIN BETA-1,6-N-ACETYLGLUCOSAMINYLTRANSFERASE 3"/>
    <property type="match status" value="1"/>
</dbReference>
<feature type="transmembrane region" description="Helical" evidence="11">
    <location>
        <begin position="211"/>
        <end position="234"/>
    </location>
</feature>
<keyword evidence="9" id="KW-0325">Glycoprotein</keyword>
<keyword evidence="13" id="KW-1185">Reference proteome</keyword>